<dbReference type="Gene3D" id="3.40.190.10">
    <property type="entry name" value="Periplasmic binding protein-like II"/>
    <property type="match status" value="1"/>
</dbReference>
<dbReference type="InterPro" id="IPR042100">
    <property type="entry name" value="Bug_dom1"/>
</dbReference>
<accession>A0A437MJB3</accession>
<dbReference type="OrthoDB" id="9780943at2"/>
<dbReference type="CDD" id="cd13578">
    <property type="entry name" value="PBP2_Bug27"/>
    <property type="match status" value="1"/>
</dbReference>
<keyword evidence="3" id="KW-1185">Reference proteome</keyword>
<dbReference type="Gene3D" id="3.40.190.150">
    <property type="entry name" value="Bordetella uptake gene, domain 1"/>
    <property type="match status" value="1"/>
</dbReference>
<evidence type="ECO:0000256" key="1">
    <source>
        <dbReference type="ARBA" id="ARBA00006987"/>
    </source>
</evidence>
<comment type="similarity">
    <text evidence="1">Belongs to the UPF0065 (bug) family.</text>
</comment>
<dbReference type="SUPFAM" id="SSF53850">
    <property type="entry name" value="Periplasmic binding protein-like II"/>
    <property type="match status" value="1"/>
</dbReference>
<dbReference type="AlphaFoldDB" id="A0A437MJB3"/>
<evidence type="ECO:0000313" key="2">
    <source>
        <dbReference type="EMBL" id="RVT97767.1"/>
    </source>
</evidence>
<proteinExistence type="inferred from homology"/>
<evidence type="ECO:0000313" key="3">
    <source>
        <dbReference type="Proteomes" id="UP000282957"/>
    </source>
</evidence>
<sequence>MMASLKRSATSERRLTACPATSNASSVIATMVPSIRSGFRPSMLHSRLPQRGNGGRSYGKFVFLSYNHKNSLSTFSGLLGSGQTGNAGPPRGQENCMTKTNFHPGRRVALTGAAALLAAPALAQTGSFPNKPIRLVVAYPPGNSSDLVARFVADRMMNILGQPVVVDNRGGAGGTIGTEFVARAPADGYTLGIANAGPLTIAPALYPNLPYDPVRDFTHVAPLSIGAHLFVVNPSLPVHNIQELIAYARANPGRLFYGSSGNGSTSHLAMAYFETLTGVRMTHAPYRGSAAAMNDLLSGQILLASDTLVATADLVRTGRLRALGVTSKERSPFMPDVVPIADQGVPDYDFYGWIALMGPAGLPAPIAQRLYDATIAVTRQPDFAARMGDLGLSPMTHTRQELDEFMRFDIARWRRVISAANIRIDG</sequence>
<dbReference type="PANTHER" id="PTHR42928:SF5">
    <property type="entry name" value="BLR1237 PROTEIN"/>
    <property type="match status" value="1"/>
</dbReference>
<dbReference type="InterPro" id="IPR005064">
    <property type="entry name" value="BUG"/>
</dbReference>
<dbReference type="PANTHER" id="PTHR42928">
    <property type="entry name" value="TRICARBOXYLATE-BINDING PROTEIN"/>
    <property type="match status" value="1"/>
</dbReference>
<comment type="caution">
    <text evidence="2">The sequence shown here is derived from an EMBL/GenBank/DDBJ whole genome shotgun (WGS) entry which is preliminary data.</text>
</comment>
<reference evidence="2 3" key="1">
    <citation type="submission" date="2019-01" db="EMBL/GenBank/DDBJ databases">
        <authorList>
            <person name="Chen W.-M."/>
        </authorList>
    </citation>
    <scope>NUCLEOTIDE SEQUENCE [LARGE SCALE GENOMIC DNA]</scope>
    <source>
        <strain evidence="2 3">CCP-6</strain>
    </source>
</reference>
<protein>
    <submittedName>
        <fullName evidence="2">Tripartite tricarboxylate transporter substrate binding protein</fullName>
    </submittedName>
</protein>
<dbReference type="Proteomes" id="UP000282957">
    <property type="component" value="Unassembled WGS sequence"/>
</dbReference>
<organism evidence="2 3">
    <name type="scientific">Rhodovarius crocodyli</name>
    <dbReference type="NCBI Taxonomy" id="1979269"/>
    <lineage>
        <taxon>Bacteria</taxon>
        <taxon>Pseudomonadati</taxon>
        <taxon>Pseudomonadota</taxon>
        <taxon>Alphaproteobacteria</taxon>
        <taxon>Acetobacterales</taxon>
        <taxon>Roseomonadaceae</taxon>
        <taxon>Rhodovarius</taxon>
    </lineage>
</organism>
<name>A0A437MJB3_9PROT</name>
<dbReference type="EMBL" id="SACL01000002">
    <property type="protein sequence ID" value="RVT97767.1"/>
    <property type="molecule type" value="Genomic_DNA"/>
</dbReference>
<dbReference type="Pfam" id="PF03401">
    <property type="entry name" value="TctC"/>
    <property type="match status" value="1"/>
</dbReference>
<gene>
    <name evidence="2" type="ORF">EOD42_08160</name>
</gene>